<dbReference type="Proteomes" id="UP000215405">
    <property type="component" value="Unassembled WGS sequence"/>
</dbReference>
<reference evidence="2" key="1">
    <citation type="journal article" date="2017" name="Int. J. Syst. Evol. Microbiol.">
        <title>Notoacmeibacter marinus gen. nov., sp. nov., isolated from the gut of a limpet and proposal of Notoacmeibacteraceae fam. nov. in the order Rhizobiales of the class Alphaproteobacteria.</title>
        <authorList>
            <person name="Huang Z."/>
            <person name="Guo F."/>
            <person name="Lai Q."/>
        </authorList>
    </citation>
    <scope>NUCLEOTIDE SEQUENCE [LARGE SCALE GENOMIC DNA]</scope>
    <source>
        <strain evidence="2">XMTR2A4</strain>
    </source>
</reference>
<proteinExistence type="predicted"/>
<accession>A0A231V0A7</accession>
<comment type="caution">
    <text evidence="1">The sequence shown here is derived from an EMBL/GenBank/DDBJ whole genome shotgun (WGS) entry which is preliminary data.</text>
</comment>
<dbReference type="AlphaFoldDB" id="A0A231V0A7"/>
<organism evidence="1 2">
    <name type="scientific">Notoacmeibacter marinus</name>
    <dbReference type="NCBI Taxonomy" id="1876515"/>
    <lineage>
        <taxon>Bacteria</taxon>
        <taxon>Pseudomonadati</taxon>
        <taxon>Pseudomonadota</taxon>
        <taxon>Alphaproteobacteria</taxon>
        <taxon>Hyphomicrobiales</taxon>
        <taxon>Notoacmeibacteraceae</taxon>
        <taxon>Notoacmeibacter</taxon>
    </lineage>
</organism>
<sequence>MSSARLMRFSSAWVNTLILSSVSFVAAAWSALKAGEIAGLAAGCTLAGPKRQRRSAIALAAMRAGKDALMALDTGPADETNEREEV</sequence>
<name>A0A231V0A7_9HYPH</name>
<dbReference type="EMBL" id="NBYO01000001">
    <property type="protein sequence ID" value="OXT01649.1"/>
    <property type="molecule type" value="Genomic_DNA"/>
</dbReference>
<protein>
    <submittedName>
        <fullName evidence="1">Uncharacterized protein</fullName>
    </submittedName>
</protein>
<evidence type="ECO:0000313" key="1">
    <source>
        <dbReference type="EMBL" id="OXT01649.1"/>
    </source>
</evidence>
<evidence type="ECO:0000313" key="2">
    <source>
        <dbReference type="Proteomes" id="UP000215405"/>
    </source>
</evidence>
<keyword evidence="2" id="KW-1185">Reference proteome</keyword>
<gene>
    <name evidence="1" type="ORF">B7H23_01365</name>
</gene>